<dbReference type="GO" id="GO:0016301">
    <property type="term" value="F:kinase activity"/>
    <property type="evidence" value="ECO:0007669"/>
    <property type="project" value="UniProtKB-KW"/>
</dbReference>
<reference evidence="1 2" key="1">
    <citation type="journal article" date="2015" name="Proc. Natl. Acad. Sci. U.S.A.">
        <title>The resurrection genome of Boea hygrometrica: A blueprint for survival of dehydration.</title>
        <authorList>
            <person name="Xiao L."/>
            <person name="Yang G."/>
            <person name="Zhang L."/>
            <person name="Yang X."/>
            <person name="Zhao S."/>
            <person name="Ji Z."/>
            <person name="Zhou Q."/>
            <person name="Hu M."/>
            <person name="Wang Y."/>
            <person name="Chen M."/>
            <person name="Xu Y."/>
            <person name="Jin H."/>
            <person name="Xiao X."/>
            <person name="Hu G."/>
            <person name="Bao F."/>
            <person name="Hu Y."/>
            <person name="Wan P."/>
            <person name="Li L."/>
            <person name="Deng X."/>
            <person name="Kuang T."/>
            <person name="Xiang C."/>
            <person name="Zhu J.K."/>
            <person name="Oliver M.J."/>
            <person name="He Y."/>
        </authorList>
    </citation>
    <scope>NUCLEOTIDE SEQUENCE [LARGE SCALE GENOMIC DNA]</scope>
    <source>
        <strain evidence="2">cv. XS01</strain>
    </source>
</reference>
<dbReference type="AlphaFoldDB" id="A0A2Z7C899"/>
<name>A0A2Z7C899_9LAMI</name>
<proteinExistence type="predicted"/>
<keyword evidence="1" id="KW-0418">Kinase</keyword>
<organism evidence="1 2">
    <name type="scientific">Dorcoceras hygrometricum</name>
    <dbReference type="NCBI Taxonomy" id="472368"/>
    <lineage>
        <taxon>Eukaryota</taxon>
        <taxon>Viridiplantae</taxon>
        <taxon>Streptophyta</taxon>
        <taxon>Embryophyta</taxon>
        <taxon>Tracheophyta</taxon>
        <taxon>Spermatophyta</taxon>
        <taxon>Magnoliopsida</taxon>
        <taxon>eudicotyledons</taxon>
        <taxon>Gunneridae</taxon>
        <taxon>Pentapetalae</taxon>
        <taxon>asterids</taxon>
        <taxon>lamiids</taxon>
        <taxon>Lamiales</taxon>
        <taxon>Gesneriaceae</taxon>
        <taxon>Didymocarpoideae</taxon>
        <taxon>Trichosporeae</taxon>
        <taxon>Loxocarpinae</taxon>
        <taxon>Dorcoceras</taxon>
    </lineage>
</organism>
<sequence>MRTGCATLGAACPLLCEALGARRSPRSRTMAHEDRPPRRALAALVAHLGRCAVCLPHDGSRRSAARWLDAAHLLRYTVANDDRWARDVVRGRASRLARRCAAASRKFRGAGAAGGRRPAKLRRCRDG</sequence>
<evidence type="ECO:0000313" key="2">
    <source>
        <dbReference type="Proteomes" id="UP000250235"/>
    </source>
</evidence>
<dbReference type="Proteomes" id="UP000250235">
    <property type="component" value="Unassembled WGS sequence"/>
</dbReference>
<dbReference type="EMBL" id="KQ998482">
    <property type="protein sequence ID" value="KZV42947.1"/>
    <property type="molecule type" value="Genomic_DNA"/>
</dbReference>
<evidence type="ECO:0000313" key="1">
    <source>
        <dbReference type="EMBL" id="KZV42947.1"/>
    </source>
</evidence>
<keyword evidence="2" id="KW-1185">Reference proteome</keyword>
<gene>
    <name evidence="1" type="ORF">F511_43135</name>
</gene>
<accession>A0A2Z7C899</accession>
<keyword evidence="1" id="KW-0808">Transferase</keyword>
<protein>
    <submittedName>
        <fullName evidence="1">Serine/threonine-protein kinase sepA-like</fullName>
    </submittedName>
</protein>